<dbReference type="InterPro" id="IPR003439">
    <property type="entry name" value="ABC_transporter-like_ATP-bd"/>
</dbReference>
<dbReference type="GO" id="GO:0006281">
    <property type="term" value="P:DNA repair"/>
    <property type="evidence" value="ECO:0007669"/>
    <property type="project" value="UniProtKB-KW"/>
</dbReference>
<keyword evidence="7" id="KW-0067">ATP-binding</keyword>
<organism evidence="12">
    <name type="scientific">marine sediment metagenome</name>
    <dbReference type="NCBI Taxonomy" id="412755"/>
    <lineage>
        <taxon>unclassified sequences</taxon>
        <taxon>metagenomes</taxon>
        <taxon>ecological metagenomes</taxon>
    </lineage>
</organism>
<evidence type="ECO:0000256" key="6">
    <source>
        <dbReference type="ARBA" id="ARBA00022769"/>
    </source>
</evidence>
<evidence type="ECO:0000313" key="12">
    <source>
        <dbReference type="EMBL" id="KKK82466.1"/>
    </source>
</evidence>
<dbReference type="Pfam" id="PF00005">
    <property type="entry name" value="ABC_tran"/>
    <property type="match status" value="1"/>
</dbReference>
<dbReference type="PROSITE" id="PS50893">
    <property type="entry name" value="ABC_TRANSPORTER_2"/>
    <property type="match status" value="1"/>
</dbReference>
<feature type="domain" description="ABC transporter" evidence="11">
    <location>
        <begin position="18"/>
        <end position="346"/>
    </location>
</feature>
<dbReference type="InterPro" id="IPR017871">
    <property type="entry name" value="ABC_transporter-like_CS"/>
</dbReference>
<dbReference type="EMBL" id="LAZR01052661">
    <property type="protein sequence ID" value="KKK82466.1"/>
    <property type="molecule type" value="Genomic_DNA"/>
</dbReference>
<dbReference type="InterPro" id="IPR027417">
    <property type="entry name" value="P-loop_NTPase"/>
</dbReference>
<keyword evidence="5" id="KW-0227">DNA damage</keyword>
<comment type="subcellular location">
    <subcellularLocation>
        <location evidence="1">Cytoplasm</location>
    </subcellularLocation>
</comment>
<keyword evidence="3" id="KW-0677">Repeat</keyword>
<protein>
    <recommendedName>
        <fullName evidence="11">ABC transporter domain-containing protein</fullName>
    </recommendedName>
</protein>
<sequence length="389" mass="43903">GKYLSYEREFPKFKKRNISEKNITLKKCSLHNLKNIDLKIPLNTFICITGVSGSGKSSLISDTLYPALSNKVNKTNLDSGKFEKLLGEDNIDKVIFVDQSPIGRTIRSNAATYTKLFDDIRGFFSTLKQSQIKGFTSSQFSFNTQDGTCPYCRGLGKVKVDMDFMEDTFSTCIQCKGKRFSSDVLSITYKNKNIFDVLNMDIEEAFEFFDKIPQIRRKLEFLNKVGLGYLPLGQSATTLSGGEAQRIKLAKELIRPSFGKTLYILDEPTTGLHFYDIEKLLSILHEIDDKNNTVIVIEHNMDFVKTADWIIDLGPKGGGAGGKIIFEGSIDKIIKTQNKTGLALKKTLKKTKLKSKPRLLEKEKNYPKNLIIENNYLRDYVNKGVLGGF</sequence>
<dbReference type="GO" id="GO:0005524">
    <property type="term" value="F:ATP binding"/>
    <property type="evidence" value="ECO:0007669"/>
    <property type="project" value="UniProtKB-KW"/>
</dbReference>
<keyword evidence="6" id="KW-0228">DNA excision</keyword>
<evidence type="ECO:0000256" key="1">
    <source>
        <dbReference type="ARBA" id="ARBA00004496"/>
    </source>
</evidence>
<dbReference type="CDD" id="cd03271">
    <property type="entry name" value="ABC_UvrA_II"/>
    <property type="match status" value="1"/>
</dbReference>
<evidence type="ECO:0000256" key="3">
    <source>
        <dbReference type="ARBA" id="ARBA00022737"/>
    </source>
</evidence>
<evidence type="ECO:0000256" key="4">
    <source>
        <dbReference type="ARBA" id="ARBA00022741"/>
    </source>
</evidence>
<reference evidence="12" key="1">
    <citation type="journal article" date="2015" name="Nature">
        <title>Complex archaea that bridge the gap between prokaryotes and eukaryotes.</title>
        <authorList>
            <person name="Spang A."/>
            <person name="Saw J.H."/>
            <person name="Jorgensen S.L."/>
            <person name="Zaremba-Niedzwiedzka K."/>
            <person name="Martijn J."/>
            <person name="Lind A.E."/>
            <person name="van Eijk R."/>
            <person name="Schleper C."/>
            <person name="Guy L."/>
            <person name="Ettema T.J."/>
        </authorList>
    </citation>
    <scope>NUCLEOTIDE SEQUENCE</scope>
</reference>
<evidence type="ECO:0000259" key="11">
    <source>
        <dbReference type="PROSITE" id="PS50893"/>
    </source>
</evidence>
<keyword evidence="2" id="KW-0963">Cytoplasm</keyword>
<dbReference type="AlphaFoldDB" id="A0A0F9BDI5"/>
<dbReference type="PANTHER" id="PTHR43152">
    <property type="entry name" value="UVRABC SYSTEM PROTEIN A"/>
    <property type="match status" value="1"/>
</dbReference>
<evidence type="ECO:0000256" key="9">
    <source>
        <dbReference type="ARBA" id="ARBA00023125"/>
    </source>
</evidence>
<comment type="caution">
    <text evidence="12">The sequence shown here is derived from an EMBL/GenBank/DDBJ whole genome shotgun (WGS) entry which is preliminary data.</text>
</comment>
<dbReference type="GO" id="GO:0003677">
    <property type="term" value="F:DNA binding"/>
    <property type="evidence" value="ECO:0007669"/>
    <property type="project" value="UniProtKB-KW"/>
</dbReference>
<keyword evidence="8" id="KW-0267">Excision nuclease</keyword>
<dbReference type="PANTHER" id="PTHR43152:SF3">
    <property type="entry name" value="UVRABC SYSTEM PROTEIN A"/>
    <property type="match status" value="1"/>
</dbReference>
<name>A0A0F9BDI5_9ZZZZ</name>
<evidence type="ECO:0000256" key="8">
    <source>
        <dbReference type="ARBA" id="ARBA00022881"/>
    </source>
</evidence>
<keyword evidence="10" id="KW-0234">DNA repair</keyword>
<gene>
    <name evidence="12" type="ORF">LCGC14_2803110</name>
</gene>
<dbReference type="GO" id="GO:0005737">
    <property type="term" value="C:cytoplasm"/>
    <property type="evidence" value="ECO:0007669"/>
    <property type="project" value="UniProtKB-SubCell"/>
</dbReference>
<keyword evidence="9" id="KW-0238">DNA-binding</keyword>
<dbReference type="Gene3D" id="1.20.1580.10">
    <property type="entry name" value="ABC transporter ATPase like domain"/>
    <property type="match status" value="1"/>
</dbReference>
<dbReference type="GO" id="GO:0004518">
    <property type="term" value="F:nuclease activity"/>
    <property type="evidence" value="ECO:0007669"/>
    <property type="project" value="UniProtKB-KW"/>
</dbReference>
<keyword evidence="4" id="KW-0547">Nucleotide-binding</keyword>
<evidence type="ECO:0000256" key="2">
    <source>
        <dbReference type="ARBA" id="ARBA00022490"/>
    </source>
</evidence>
<accession>A0A0F9BDI5</accession>
<dbReference type="Gene3D" id="3.40.50.300">
    <property type="entry name" value="P-loop containing nucleotide triphosphate hydrolases"/>
    <property type="match status" value="1"/>
</dbReference>
<evidence type="ECO:0000256" key="10">
    <source>
        <dbReference type="ARBA" id="ARBA00023204"/>
    </source>
</evidence>
<feature type="non-terminal residue" evidence="12">
    <location>
        <position position="1"/>
    </location>
</feature>
<evidence type="ECO:0000256" key="5">
    <source>
        <dbReference type="ARBA" id="ARBA00022763"/>
    </source>
</evidence>
<dbReference type="GO" id="GO:0016887">
    <property type="term" value="F:ATP hydrolysis activity"/>
    <property type="evidence" value="ECO:0007669"/>
    <property type="project" value="InterPro"/>
</dbReference>
<dbReference type="PROSITE" id="PS00211">
    <property type="entry name" value="ABC_TRANSPORTER_1"/>
    <property type="match status" value="1"/>
</dbReference>
<dbReference type="SUPFAM" id="SSF52540">
    <property type="entry name" value="P-loop containing nucleoside triphosphate hydrolases"/>
    <property type="match status" value="1"/>
</dbReference>
<evidence type="ECO:0000256" key="7">
    <source>
        <dbReference type="ARBA" id="ARBA00022840"/>
    </source>
</evidence>
<proteinExistence type="predicted"/>